<dbReference type="GO" id="GO:0016042">
    <property type="term" value="P:lipid catabolic process"/>
    <property type="evidence" value="ECO:0007669"/>
    <property type="project" value="UniProtKB-KW"/>
</dbReference>
<evidence type="ECO:0000313" key="8">
    <source>
        <dbReference type="Proteomes" id="UP000092382"/>
    </source>
</evidence>
<comment type="caution">
    <text evidence="7">The sequence shown here is derived from an EMBL/GenBank/DDBJ whole genome shotgun (WGS) entry which is preliminary data.</text>
</comment>
<gene>
    <name evidence="7" type="ORF">AN481_02010</name>
</gene>
<evidence type="ECO:0000313" key="7">
    <source>
        <dbReference type="EMBL" id="OBQ27039.1"/>
    </source>
</evidence>
<organism evidence="7 8">
    <name type="scientific">Aphanizomenon flos-aquae LD13</name>
    <dbReference type="NCBI Taxonomy" id="1710894"/>
    <lineage>
        <taxon>Bacteria</taxon>
        <taxon>Bacillati</taxon>
        <taxon>Cyanobacteriota</taxon>
        <taxon>Cyanophyceae</taxon>
        <taxon>Nostocales</taxon>
        <taxon>Aphanizomenonaceae</taxon>
        <taxon>Aphanizomenon</taxon>
    </lineage>
</organism>
<keyword evidence="4" id="KW-1133">Transmembrane helix</keyword>
<dbReference type="InterPro" id="IPR000073">
    <property type="entry name" value="AB_hydrolase_1"/>
</dbReference>
<reference evidence="7 8" key="1">
    <citation type="submission" date="2015-09" db="EMBL/GenBank/DDBJ databases">
        <title>Whole genome shotgun sequence assembly of Aphanizomenon flos-aquae UKL13.</title>
        <authorList>
            <person name="Driscoll C."/>
        </authorList>
    </citation>
    <scope>NUCLEOTIDE SEQUENCE [LARGE SCALE GENOMIC DNA]</scope>
    <source>
        <strain evidence="7">MDT13</strain>
    </source>
</reference>
<evidence type="ECO:0000256" key="1">
    <source>
        <dbReference type="ARBA" id="ARBA00022801"/>
    </source>
</evidence>
<dbReference type="InterPro" id="IPR010802">
    <property type="entry name" value="DUF1400"/>
</dbReference>
<keyword evidence="4" id="KW-0812">Transmembrane</keyword>
<feature type="transmembrane region" description="Helical" evidence="4">
    <location>
        <begin position="570"/>
        <end position="587"/>
    </location>
</feature>
<dbReference type="SUPFAM" id="SSF53474">
    <property type="entry name" value="alpha/beta-Hydrolases"/>
    <property type="match status" value="1"/>
</dbReference>
<evidence type="ECO:0000256" key="2">
    <source>
        <dbReference type="ARBA" id="ARBA00022963"/>
    </source>
</evidence>
<evidence type="ECO:0000256" key="3">
    <source>
        <dbReference type="ARBA" id="ARBA00023098"/>
    </source>
</evidence>
<dbReference type="Pfam" id="PF00561">
    <property type="entry name" value="Abhydrolase_1"/>
    <property type="match status" value="1"/>
</dbReference>
<dbReference type="EMBL" id="LJOY01000004">
    <property type="protein sequence ID" value="OBQ27039.1"/>
    <property type="molecule type" value="Genomic_DNA"/>
</dbReference>
<dbReference type="Gene3D" id="3.40.50.1820">
    <property type="entry name" value="alpha/beta hydrolase"/>
    <property type="match status" value="1"/>
</dbReference>
<dbReference type="AlphaFoldDB" id="A0A1B7W181"/>
<keyword evidence="2" id="KW-0442">Lipid degradation</keyword>
<dbReference type="PANTHER" id="PTHR10272:SF13">
    <property type="entry name" value="POLY(ETHYLENE TEREPHTHALATE) HYDROLASE"/>
    <property type="match status" value="1"/>
</dbReference>
<evidence type="ECO:0000259" key="5">
    <source>
        <dbReference type="Pfam" id="PF00561"/>
    </source>
</evidence>
<evidence type="ECO:0000256" key="4">
    <source>
        <dbReference type="SAM" id="Phobius"/>
    </source>
</evidence>
<feature type="domain" description="DUF1400" evidence="6">
    <location>
        <begin position="33"/>
        <end position="161"/>
    </location>
</feature>
<dbReference type="PATRIC" id="fig|1710894.3.peg.330"/>
<feature type="domain" description="AB hydrolase-1" evidence="5">
    <location>
        <begin position="246"/>
        <end position="351"/>
    </location>
</feature>
<keyword evidence="1" id="KW-0378">Hydrolase</keyword>
<dbReference type="Pfam" id="PF07176">
    <property type="entry name" value="DUF1400"/>
    <property type="match status" value="1"/>
</dbReference>
<dbReference type="STRING" id="1803587.GCA_001593825_00248"/>
<keyword evidence="4" id="KW-0472">Membrane</keyword>
<dbReference type="InterPro" id="IPR029058">
    <property type="entry name" value="AB_hydrolase_fold"/>
</dbReference>
<accession>A0A1B7W181</accession>
<name>A0A1B7W181_APHFL</name>
<dbReference type="PANTHER" id="PTHR10272">
    <property type="entry name" value="PLATELET-ACTIVATING FACTOR ACETYLHYDROLASE"/>
    <property type="match status" value="1"/>
</dbReference>
<protein>
    <recommendedName>
        <fullName evidence="9">DUF1400 domain-containing protein</fullName>
    </recommendedName>
</protein>
<dbReference type="GO" id="GO:0003847">
    <property type="term" value="F:1-alkyl-2-acetylglycerophosphocholine esterase activity"/>
    <property type="evidence" value="ECO:0007669"/>
    <property type="project" value="TreeGrafter"/>
</dbReference>
<proteinExistence type="predicted"/>
<sequence>MFGNWGSTLRKNSLTLILSILLLIFGISDSVIAAEQIHASYSALKISIPISALESYAKYGVISADLAGYYQYIPTNKLQELRKILIQPLKISPAVAAQFLETQQGKFILQRLAELIQTKSDYPKFVSSSLRTALIAAAAEPGGLNVLNLLRKYPQNNINIDVASSLEIAEELEQMIRETEKIISALIQISKLEAAKIYPSSFSQLPELANQRIFSAKKQTINFFDSSRNRHLSTDIYIPNTKNPAPVIVISHGLGLDSSNFRYLANHLVKNGFAVVIPNHAGSDAQQLQSLIKDNIQQVIYPNEFKDRPLDIKYILDQLESDSRFYQRLNLQQVGVFGQSLGGYTALALAGAKINFLQLNQDCNSQKLRTSWNMSLLLQCRALELPKQSEQNYKDYNLQDPRIKAAMAVNPITSSIFGQVGLSQIHTPIMIVGSSEDTVAPALYEQILPFSWIIHPQKYLVMLLGGTHFSTIGNSNSDSNQMPLPSDMIGDASQAHNYMKALSLPFFKTYIAGKTEYLPYLSAAYTQSISSQSLGLNLVQSLEYLKLAPILGDHHPETNPVRKNLSIVRLGFWILSMGISLLTFLAFS</sequence>
<evidence type="ECO:0000259" key="6">
    <source>
        <dbReference type="Pfam" id="PF07176"/>
    </source>
</evidence>
<keyword evidence="3" id="KW-0443">Lipid metabolism</keyword>
<dbReference type="Proteomes" id="UP000092382">
    <property type="component" value="Unassembled WGS sequence"/>
</dbReference>
<evidence type="ECO:0008006" key="9">
    <source>
        <dbReference type="Google" id="ProtNLM"/>
    </source>
</evidence>